<dbReference type="EMBL" id="NBSK02000006">
    <property type="protein sequence ID" value="KAJ0202045.1"/>
    <property type="molecule type" value="Genomic_DNA"/>
</dbReference>
<keyword evidence="2" id="KW-1185">Reference proteome</keyword>
<accession>A0A9R1X5Z6</accession>
<dbReference type="Proteomes" id="UP000235145">
    <property type="component" value="Unassembled WGS sequence"/>
</dbReference>
<organism evidence="1 2">
    <name type="scientific">Lactuca sativa</name>
    <name type="common">Garden lettuce</name>
    <dbReference type="NCBI Taxonomy" id="4236"/>
    <lineage>
        <taxon>Eukaryota</taxon>
        <taxon>Viridiplantae</taxon>
        <taxon>Streptophyta</taxon>
        <taxon>Embryophyta</taxon>
        <taxon>Tracheophyta</taxon>
        <taxon>Spermatophyta</taxon>
        <taxon>Magnoliopsida</taxon>
        <taxon>eudicotyledons</taxon>
        <taxon>Gunneridae</taxon>
        <taxon>Pentapetalae</taxon>
        <taxon>asterids</taxon>
        <taxon>campanulids</taxon>
        <taxon>Asterales</taxon>
        <taxon>Asteraceae</taxon>
        <taxon>Cichorioideae</taxon>
        <taxon>Cichorieae</taxon>
        <taxon>Lactucinae</taxon>
        <taxon>Lactuca</taxon>
    </lineage>
</organism>
<comment type="caution">
    <text evidence="1">The sequence shown here is derived from an EMBL/GenBank/DDBJ whole genome shotgun (WGS) entry which is preliminary data.</text>
</comment>
<evidence type="ECO:0000313" key="2">
    <source>
        <dbReference type="Proteomes" id="UP000235145"/>
    </source>
</evidence>
<dbReference type="InterPro" id="IPR044630">
    <property type="entry name" value="SPA1/2/3/4"/>
</dbReference>
<reference evidence="1 2" key="1">
    <citation type="journal article" date="2017" name="Nat. Commun.">
        <title>Genome assembly with in vitro proximity ligation data and whole-genome triplication in lettuce.</title>
        <authorList>
            <person name="Reyes-Chin-Wo S."/>
            <person name="Wang Z."/>
            <person name="Yang X."/>
            <person name="Kozik A."/>
            <person name="Arikit S."/>
            <person name="Song C."/>
            <person name="Xia L."/>
            <person name="Froenicke L."/>
            <person name="Lavelle D.O."/>
            <person name="Truco M.J."/>
            <person name="Xia R."/>
            <person name="Zhu S."/>
            <person name="Xu C."/>
            <person name="Xu H."/>
            <person name="Xu X."/>
            <person name="Cox K."/>
            <person name="Korf I."/>
            <person name="Meyers B.C."/>
            <person name="Michelmore R.W."/>
        </authorList>
    </citation>
    <scope>NUCLEOTIDE SEQUENCE [LARGE SCALE GENOMIC DNA]</scope>
    <source>
        <strain evidence="2">cv. Salinas</strain>
        <tissue evidence="1">Seedlings</tissue>
    </source>
</reference>
<protein>
    <submittedName>
        <fullName evidence="1">Uncharacterized protein</fullName>
    </submittedName>
</protein>
<dbReference type="PANTHER" id="PTHR44218">
    <property type="entry name" value="PROTEIN SPA1-RELATED 2"/>
    <property type="match status" value="1"/>
</dbReference>
<dbReference type="PANTHER" id="PTHR44218:SF9">
    <property type="entry name" value="SPA1-RELATED 2-RELATED"/>
    <property type="match status" value="1"/>
</dbReference>
<dbReference type="GO" id="GO:0009640">
    <property type="term" value="P:photomorphogenesis"/>
    <property type="evidence" value="ECO:0007669"/>
    <property type="project" value="InterPro"/>
</dbReference>
<name>A0A9R1X5Z6_LACSA</name>
<evidence type="ECO:0000313" key="1">
    <source>
        <dbReference type="EMBL" id="KAJ0202045.1"/>
    </source>
</evidence>
<proteinExistence type="predicted"/>
<sequence>MLTFKGHTNEKNFVDLSVVDGFITCGSETNEVFAYYRPLPIPIASHKFWSIDPISGKYTENESNQFVSSVCWRQKSNMVFLRQEKTRGGSEGGLTLLATSFCQAIIYLPYLG</sequence>
<dbReference type="AlphaFoldDB" id="A0A9R1X5Z6"/>
<dbReference type="InterPro" id="IPR015943">
    <property type="entry name" value="WD40/YVTN_repeat-like_dom_sf"/>
</dbReference>
<gene>
    <name evidence="1" type="ORF">LSAT_V11C600327430</name>
</gene>
<dbReference type="Gene3D" id="2.130.10.10">
    <property type="entry name" value="YVTN repeat-like/Quinoprotein amine dehydrogenase"/>
    <property type="match status" value="1"/>
</dbReference>